<feature type="transmembrane region" description="Helical" evidence="1">
    <location>
        <begin position="27"/>
        <end position="47"/>
    </location>
</feature>
<dbReference type="RefSeq" id="WP_026626737.1">
    <property type="nucleotide sequence ID" value="NZ_JACIEP010000012.1"/>
</dbReference>
<keyword evidence="1" id="KW-0812">Transmembrane</keyword>
<comment type="caution">
    <text evidence="2">The sequence shown here is derived from an EMBL/GenBank/DDBJ whole genome shotgun (WGS) entry which is preliminary data.</text>
</comment>
<feature type="transmembrane region" description="Helical" evidence="1">
    <location>
        <begin position="62"/>
        <end position="80"/>
    </location>
</feature>
<dbReference type="AlphaFoldDB" id="A0A840CPI5"/>
<sequence>MSKKRRIRRLAARKETPSKLSPIIKRYLSLISISIGAIIGFIIWILFFRCKNEHCINYYNPIPYMGVVGFNAWIIANYIFRK</sequence>
<protein>
    <submittedName>
        <fullName evidence="2">Uncharacterized protein</fullName>
    </submittedName>
</protein>
<reference evidence="2 3" key="1">
    <citation type="submission" date="2020-08" db="EMBL/GenBank/DDBJ databases">
        <title>Genomic Encyclopedia of Type Strains, Phase IV (KMG-IV): sequencing the most valuable type-strain genomes for metagenomic binning, comparative biology and taxonomic classification.</title>
        <authorList>
            <person name="Goeker M."/>
        </authorList>
    </citation>
    <scope>NUCLEOTIDE SEQUENCE [LARGE SCALE GENOMIC DNA]</scope>
    <source>
        <strain evidence="2 3">DSM 104969</strain>
    </source>
</reference>
<keyword evidence="3" id="KW-1185">Reference proteome</keyword>
<evidence type="ECO:0000313" key="2">
    <source>
        <dbReference type="EMBL" id="MBB4037306.1"/>
    </source>
</evidence>
<evidence type="ECO:0000256" key="1">
    <source>
        <dbReference type="SAM" id="Phobius"/>
    </source>
</evidence>
<accession>A0A840CPI5</accession>
<gene>
    <name evidence="2" type="ORF">GGR21_003223</name>
</gene>
<keyword evidence="1" id="KW-1133">Transmembrane helix</keyword>
<keyword evidence="1" id="KW-0472">Membrane</keyword>
<name>A0A840CPI5_9BACT</name>
<proteinExistence type="predicted"/>
<dbReference type="EMBL" id="JACIEP010000012">
    <property type="protein sequence ID" value="MBB4037306.1"/>
    <property type="molecule type" value="Genomic_DNA"/>
</dbReference>
<organism evidence="2 3">
    <name type="scientific">Dysgonomonas hofstadii</name>
    <dbReference type="NCBI Taxonomy" id="637886"/>
    <lineage>
        <taxon>Bacteria</taxon>
        <taxon>Pseudomonadati</taxon>
        <taxon>Bacteroidota</taxon>
        <taxon>Bacteroidia</taxon>
        <taxon>Bacteroidales</taxon>
        <taxon>Dysgonomonadaceae</taxon>
        <taxon>Dysgonomonas</taxon>
    </lineage>
</organism>
<dbReference type="Proteomes" id="UP000555103">
    <property type="component" value="Unassembled WGS sequence"/>
</dbReference>
<evidence type="ECO:0000313" key="3">
    <source>
        <dbReference type="Proteomes" id="UP000555103"/>
    </source>
</evidence>